<organism evidence="2 3">
    <name type="scientific">Lunasporangiospora selenospora</name>
    <dbReference type="NCBI Taxonomy" id="979761"/>
    <lineage>
        <taxon>Eukaryota</taxon>
        <taxon>Fungi</taxon>
        <taxon>Fungi incertae sedis</taxon>
        <taxon>Mucoromycota</taxon>
        <taxon>Mortierellomycotina</taxon>
        <taxon>Mortierellomycetes</taxon>
        <taxon>Mortierellales</taxon>
        <taxon>Mortierellaceae</taxon>
        <taxon>Lunasporangiospora</taxon>
    </lineage>
</organism>
<dbReference type="OrthoDB" id="2397721at2759"/>
<comment type="caution">
    <text evidence="2">The sequence shown here is derived from an EMBL/GenBank/DDBJ whole genome shotgun (WGS) entry which is preliminary data.</text>
</comment>
<feature type="non-terminal residue" evidence="2">
    <location>
        <position position="279"/>
    </location>
</feature>
<name>A0A9P6FSK6_9FUNG</name>
<dbReference type="Proteomes" id="UP000780801">
    <property type="component" value="Unassembled WGS sequence"/>
</dbReference>
<feature type="compositionally biased region" description="Acidic residues" evidence="1">
    <location>
        <begin position="74"/>
        <end position="85"/>
    </location>
</feature>
<dbReference type="AlphaFoldDB" id="A0A9P6FSK6"/>
<protein>
    <submittedName>
        <fullName evidence="2">Uncharacterized protein</fullName>
    </submittedName>
</protein>
<reference evidence="2" key="1">
    <citation type="journal article" date="2020" name="Fungal Divers.">
        <title>Resolving the Mortierellaceae phylogeny through synthesis of multi-gene phylogenetics and phylogenomics.</title>
        <authorList>
            <person name="Vandepol N."/>
            <person name="Liber J."/>
            <person name="Desiro A."/>
            <person name="Na H."/>
            <person name="Kennedy M."/>
            <person name="Barry K."/>
            <person name="Grigoriev I.V."/>
            <person name="Miller A.N."/>
            <person name="O'Donnell K."/>
            <person name="Stajich J.E."/>
            <person name="Bonito G."/>
        </authorList>
    </citation>
    <scope>NUCLEOTIDE SEQUENCE</scope>
    <source>
        <strain evidence="2">KOD1015</strain>
    </source>
</reference>
<evidence type="ECO:0000313" key="2">
    <source>
        <dbReference type="EMBL" id="KAF9579965.1"/>
    </source>
</evidence>
<feature type="compositionally biased region" description="Basic and acidic residues" evidence="1">
    <location>
        <begin position="61"/>
        <end position="72"/>
    </location>
</feature>
<proteinExistence type="predicted"/>
<evidence type="ECO:0000313" key="3">
    <source>
        <dbReference type="Proteomes" id="UP000780801"/>
    </source>
</evidence>
<keyword evidence="3" id="KW-1185">Reference proteome</keyword>
<accession>A0A9P6FSK6</accession>
<feature type="region of interest" description="Disordered" evidence="1">
    <location>
        <begin position="61"/>
        <end position="112"/>
    </location>
</feature>
<evidence type="ECO:0000256" key="1">
    <source>
        <dbReference type="SAM" id="MobiDB-lite"/>
    </source>
</evidence>
<gene>
    <name evidence="2" type="ORF">BGW38_003564</name>
</gene>
<sequence>FTKHSRDPFDDESIVQKKLLRNRGENSKIPVSSLLPVESNADVSPRIGSRESVRDIRRGFYDEDLSDQHGDANDAYDDDIGPDNECDVHNLNVERSPPTKKRKGSKFTDDRSKSLQRRYSGLGEKWTLKSGTVVEEILLEAGKRMNDFHPIHSFMLDLSDKVTRQLFSKDDWTEICSKLPYIPPYSKEATDYLDKFEHVAAIHDLQDLLHKRPQQIESQLIHECLLNWLYLYETDNPSPFDVASSLSENWWLKSAWGVCTNLAKGVPGRLQLIFSILRQ</sequence>
<dbReference type="EMBL" id="JAABOA010002368">
    <property type="protein sequence ID" value="KAF9579965.1"/>
    <property type="molecule type" value="Genomic_DNA"/>
</dbReference>